<dbReference type="GO" id="GO:0019377">
    <property type="term" value="P:glycolipid catabolic process"/>
    <property type="evidence" value="ECO:0007669"/>
    <property type="project" value="UniProtKB-ARBA"/>
</dbReference>
<dbReference type="SUPFAM" id="SSF51011">
    <property type="entry name" value="Glycosyl hydrolase domain"/>
    <property type="match status" value="1"/>
</dbReference>
<dbReference type="OMA" id="NIIDWFF"/>
<organism evidence="13 14">
    <name type="scientific">Echeneis naucrates</name>
    <name type="common">Live sharksucker</name>
    <dbReference type="NCBI Taxonomy" id="173247"/>
    <lineage>
        <taxon>Eukaryota</taxon>
        <taxon>Metazoa</taxon>
        <taxon>Chordata</taxon>
        <taxon>Craniata</taxon>
        <taxon>Vertebrata</taxon>
        <taxon>Euteleostomi</taxon>
        <taxon>Actinopterygii</taxon>
        <taxon>Neopterygii</taxon>
        <taxon>Teleostei</taxon>
        <taxon>Neoteleostei</taxon>
        <taxon>Acanthomorphata</taxon>
        <taxon>Carangaria</taxon>
        <taxon>Carangiformes</taxon>
        <taxon>Echeneidae</taxon>
        <taxon>Echeneis</taxon>
    </lineage>
</organism>
<dbReference type="GeneID" id="115037370"/>
<dbReference type="InParanoid" id="A0A665V6N2"/>
<evidence type="ECO:0000256" key="1">
    <source>
        <dbReference type="ARBA" id="ARBA00004371"/>
    </source>
</evidence>
<evidence type="ECO:0000256" key="7">
    <source>
        <dbReference type="ARBA" id="ARBA00023180"/>
    </source>
</evidence>
<dbReference type="GO" id="GO:0016020">
    <property type="term" value="C:membrane"/>
    <property type="evidence" value="ECO:0007669"/>
    <property type="project" value="GOC"/>
</dbReference>
<dbReference type="PANTHER" id="PTHR11452">
    <property type="entry name" value="ALPHA-GALACTOSIDASE/ALPHA-N-ACETYLGALACTOSAMINIDASE"/>
    <property type="match status" value="1"/>
</dbReference>
<feature type="domain" description="Alpha galactosidase A C-terminal" evidence="12">
    <location>
        <begin position="366"/>
        <end position="447"/>
    </location>
</feature>
<dbReference type="AlphaFoldDB" id="A0A665V6N2"/>
<dbReference type="Pfam" id="PF17450">
    <property type="entry name" value="Melibiase_2_C"/>
    <property type="match status" value="1"/>
</dbReference>
<dbReference type="FunCoup" id="A0A665V6N2">
    <property type="interactions" value="675"/>
</dbReference>
<evidence type="ECO:0000313" key="13">
    <source>
        <dbReference type="Ensembl" id="ENSENLP00000027280.1"/>
    </source>
</evidence>
<comment type="subunit">
    <text evidence="3 10">Homodimer.</text>
</comment>
<keyword evidence="4 10" id="KW-0378">Hydrolase</keyword>
<keyword evidence="6 10" id="KW-1015">Disulfide bond</keyword>
<keyword evidence="5" id="KW-0443">Lipid metabolism</keyword>
<dbReference type="InterPro" id="IPR017853">
    <property type="entry name" value="GH"/>
</dbReference>
<dbReference type="PRINTS" id="PR00740">
    <property type="entry name" value="GLHYDRLASE27"/>
</dbReference>
<feature type="region of interest" description="Disordered" evidence="11">
    <location>
        <begin position="1"/>
        <end position="40"/>
    </location>
</feature>
<evidence type="ECO:0000256" key="3">
    <source>
        <dbReference type="ARBA" id="ARBA00011738"/>
    </source>
</evidence>
<evidence type="ECO:0000256" key="6">
    <source>
        <dbReference type="ARBA" id="ARBA00023157"/>
    </source>
</evidence>
<gene>
    <name evidence="13" type="primary">naga</name>
</gene>
<dbReference type="PROSITE" id="PS00512">
    <property type="entry name" value="ALPHA_GALACTOSIDASE"/>
    <property type="match status" value="1"/>
</dbReference>
<proteinExistence type="inferred from homology"/>
<dbReference type="InterPro" id="IPR000111">
    <property type="entry name" value="Glyco_hydro_27/36_CS"/>
</dbReference>
<dbReference type="OrthoDB" id="5795902at2759"/>
<evidence type="ECO:0000259" key="12">
    <source>
        <dbReference type="Pfam" id="PF17450"/>
    </source>
</evidence>
<comment type="similarity">
    <text evidence="2 10">Belongs to the glycosyl hydrolase 27 family.</text>
</comment>
<keyword evidence="14" id="KW-1185">Reference proteome</keyword>
<reference evidence="13" key="1">
    <citation type="submission" date="2021-04" db="EMBL/GenBank/DDBJ databases">
        <authorList>
            <consortium name="Wellcome Sanger Institute Data Sharing"/>
        </authorList>
    </citation>
    <scope>NUCLEOTIDE SEQUENCE [LARGE SCALE GENOMIC DNA]</scope>
</reference>
<dbReference type="FunFam" id="3.20.20.70:FF:000070">
    <property type="entry name" value="Alpha-galactosidase"/>
    <property type="match status" value="1"/>
</dbReference>
<evidence type="ECO:0000256" key="9">
    <source>
        <dbReference type="ARBA" id="ARBA00023295"/>
    </source>
</evidence>
<reference evidence="13" key="3">
    <citation type="submission" date="2025-09" db="UniProtKB">
        <authorList>
            <consortium name="Ensembl"/>
        </authorList>
    </citation>
    <scope>IDENTIFICATION</scope>
</reference>
<sequence length="488" mass="54974">MLTTHTTYKTALRTELDEGDPQRSGVREPQLKGSLRSSISSSISSSGQSLSHRMPSALLVLASVLTVTTVALDNGLMRTPPMGWLAWERFRCDIDCEQDPKNCISEKLFIDMADRLSEDGWRELGYVYVNIDDCWSSMERDKQGRLQPDPKRFPGGIQKLARYMHDRGLKLGIYGDMGTHTCGGYPGTPLDKIKIDAQTFADWEVDMLKFDGCYSNSIEQAQGYPLMSKALNATGRPIGYSCSWPAYQGGLPPKVNYTQLGEICNLWRNYGDIQDSWDSVMSIVDWFFENQDVLTPAAGPGRWNDPDMLIIGNFGLSMDQSRSQMALWAIMAAPLFMSNDLRTINSGARNILQNKMAIGINQDPMGIQGRRILKEKSGIEVFWRPLSKNASALVFFSRRNDMPYRYQTSLRKLSYTTGSYKIFDVFTDKSMVLKDSTDFVVSVNPTGVVMWYVSAPAKFNLRQFYRGGRLQGPAHNDNDENSIPYVLL</sequence>
<dbReference type="GO" id="GO:0016139">
    <property type="term" value="P:glycoside catabolic process"/>
    <property type="evidence" value="ECO:0007669"/>
    <property type="project" value="TreeGrafter"/>
</dbReference>
<dbReference type="InterPro" id="IPR035373">
    <property type="entry name" value="Melibiase/NAGA_C"/>
</dbReference>
<dbReference type="Gene3D" id="2.60.40.1180">
    <property type="entry name" value="Golgi alpha-mannosidase II"/>
    <property type="match status" value="1"/>
</dbReference>
<keyword evidence="7" id="KW-0325">Glycoprotein</keyword>
<dbReference type="Proteomes" id="UP000472264">
    <property type="component" value="Chromosome 24"/>
</dbReference>
<dbReference type="Ensembl" id="ENSENLT00000028112.1">
    <property type="protein sequence ID" value="ENSENLP00000027280.1"/>
    <property type="gene ID" value="ENSENLG00000012247.1"/>
</dbReference>
<dbReference type="RefSeq" id="XP_029351710.1">
    <property type="nucleotide sequence ID" value="XM_029495850.1"/>
</dbReference>
<dbReference type="Gene3D" id="3.20.20.70">
    <property type="entry name" value="Aldolase class I"/>
    <property type="match status" value="1"/>
</dbReference>
<dbReference type="GO" id="GO:0004557">
    <property type="term" value="F:alpha-galactosidase activity"/>
    <property type="evidence" value="ECO:0007669"/>
    <property type="project" value="TreeGrafter"/>
</dbReference>
<evidence type="ECO:0000313" key="14">
    <source>
        <dbReference type="Proteomes" id="UP000472264"/>
    </source>
</evidence>
<dbReference type="InterPro" id="IPR013785">
    <property type="entry name" value="Aldolase_TIM"/>
</dbReference>
<dbReference type="GO" id="GO:0009311">
    <property type="term" value="P:oligosaccharide metabolic process"/>
    <property type="evidence" value="ECO:0007669"/>
    <property type="project" value="TreeGrafter"/>
</dbReference>
<dbReference type="InterPro" id="IPR002241">
    <property type="entry name" value="Glyco_hydro_27"/>
</dbReference>
<dbReference type="PANTHER" id="PTHR11452:SF83">
    <property type="entry name" value="ALPHA-GALACTOSIDASE"/>
    <property type="match status" value="1"/>
</dbReference>
<dbReference type="GO" id="GO:0005764">
    <property type="term" value="C:lysosome"/>
    <property type="evidence" value="ECO:0007669"/>
    <property type="project" value="UniProtKB-SubCell"/>
</dbReference>
<protein>
    <recommendedName>
        <fullName evidence="10">Alpha-galactosidase</fullName>
        <ecNumber evidence="10">3.2.1.-</ecNumber>
    </recommendedName>
</protein>
<evidence type="ECO:0000256" key="4">
    <source>
        <dbReference type="ARBA" id="ARBA00022801"/>
    </source>
</evidence>
<reference evidence="13" key="2">
    <citation type="submission" date="2025-08" db="UniProtKB">
        <authorList>
            <consortium name="Ensembl"/>
        </authorList>
    </citation>
    <scope>IDENTIFICATION</scope>
</reference>
<name>A0A665V6N2_ECHNA</name>
<comment type="subcellular location">
    <subcellularLocation>
        <location evidence="1">Lysosome</location>
    </subcellularLocation>
</comment>
<dbReference type="EC" id="3.2.1.-" evidence="10"/>
<keyword evidence="9 10" id="KW-0326">Glycosidase</keyword>
<dbReference type="CDD" id="cd14792">
    <property type="entry name" value="GH27"/>
    <property type="match status" value="1"/>
</dbReference>
<dbReference type="Pfam" id="PF16499">
    <property type="entry name" value="Melibiase_2"/>
    <property type="match status" value="1"/>
</dbReference>
<keyword evidence="8" id="KW-0458">Lysosome</keyword>
<accession>A0A665V6N2</accession>
<dbReference type="InterPro" id="IPR013780">
    <property type="entry name" value="Glyco_hydro_b"/>
</dbReference>
<dbReference type="CTD" id="4668"/>
<evidence type="ECO:0000256" key="11">
    <source>
        <dbReference type="SAM" id="MobiDB-lite"/>
    </source>
</evidence>
<dbReference type="SUPFAM" id="SSF51445">
    <property type="entry name" value="(Trans)glycosidases"/>
    <property type="match status" value="1"/>
</dbReference>
<evidence type="ECO:0000256" key="2">
    <source>
        <dbReference type="ARBA" id="ARBA00009743"/>
    </source>
</evidence>
<evidence type="ECO:0000256" key="10">
    <source>
        <dbReference type="RuleBase" id="RU361168"/>
    </source>
</evidence>
<evidence type="ECO:0000256" key="8">
    <source>
        <dbReference type="ARBA" id="ARBA00023228"/>
    </source>
</evidence>
<evidence type="ECO:0000256" key="5">
    <source>
        <dbReference type="ARBA" id="ARBA00023098"/>
    </source>
</evidence>